<dbReference type="GeneID" id="8245288"/>
<name>C1EAS6_MICCC</name>
<feature type="compositionally biased region" description="Basic and acidic residues" evidence="2">
    <location>
        <begin position="120"/>
        <end position="141"/>
    </location>
</feature>
<feature type="compositionally biased region" description="Basic and acidic residues" evidence="2">
    <location>
        <begin position="37"/>
        <end position="48"/>
    </location>
</feature>
<reference evidence="3 4" key="1">
    <citation type="journal article" date="2009" name="Science">
        <title>Green evolution and dynamic adaptations revealed by genomes of the marine picoeukaryotes Micromonas.</title>
        <authorList>
            <person name="Worden A.Z."/>
            <person name="Lee J.H."/>
            <person name="Mock T."/>
            <person name="Rouze P."/>
            <person name="Simmons M.P."/>
            <person name="Aerts A.L."/>
            <person name="Allen A.E."/>
            <person name="Cuvelier M.L."/>
            <person name="Derelle E."/>
            <person name="Everett M.V."/>
            <person name="Foulon E."/>
            <person name="Grimwood J."/>
            <person name="Gundlach H."/>
            <person name="Henrissat B."/>
            <person name="Napoli C."/>
            <person name="McDonald S.M."/>
            <person name="Parker M.S."/>
            <person name="Rombauts S."/>
            <person name="Salamov A."/>
            <person name="Von Dassow P."/>
            <person name="Badger J.H."/>
            <person name="Coutinho P.M."/>
            <person name="Demir E."/>
            <person name="Dubchak I."/>
            <person name="Gentemann C."/>
            <person name="Eikrem W."/>
            <person name="Gready J.E."/>
            <person name="John U."/>
            <person name="Lanier W."/>
            <person name="Lindquist E.A."/>
            <person name="Lucas S."/>
            <person name="Mayer K.F."/>
            <person name="Moreau H."/>
            <person name="Not F."/>
            <person name="Otillar R."/>
            <person name="Panaud O."/>
            <person name="Pangilinan J."/>
            <person name="Paulsen I."/>
            <person name="Piegu B."/>
            <person name="Poliakov A."/>
            <person name="Robbens S."/>
            <person name="Schmutz J."/>
            <person name="Toulza E."/>
            <person name="Wyss T."/>
            <person name="Zelensky A."/>
            <person name="Zhou K."/>
            <person name="Armbrust E.V."/>
            <person name="Bhattacharya D."/>
            <person name="Goodenough U.W."/>
            <person name="Van de Peer Y."/>
            <person name="Grigoriev I.V."/>
        </authorList>
    </citation>
    <scope>NUCLEOTIDE SEQUENCE [LARGE SCALE GENOMIC DNA]</scope>
    <source>
        <strain evidence="4">RCC299 / NOUM17</strain>
    </source>
</reference>
<dbReference type="RefSeq" id="XP_002503653.1">
    <property type="nucleotide sequence ID" value="XM_002503607.1"/>
</dbReference>
<evidence type="ECO:0000256" key="2">
    <source>
        <dbReference type="SAM" id="MobiDB-lite"/>
    </source>
</evidence>
<dbReference type="Proteomes" id="UP000002009">
    <property type="component" value="Chromosome 7"/>
</dbReference>
<dbReference type="KEGG" id="mis:MICPUN_60180"/>
<feature type="compositionally biased region" description="Polar residues" evidence="2">
    <location>
        <begin position="21"/>
        <end position="32"/>
    </location>
</feature>
<dbReference type="EMBL" id="CP001328">
    <property type="protein sequence ID" value="ACO64911.1"/>
    <property type="molecule type" value="Genomic_DNA"/>
</dbReference>
<feature type="compositionally biased region" description="Low complexity" evidence="2">
    <location>
        <begin position="147"/>
        <end position="159"/>
    </location>
</feature>
<keyword evidence="4" id="KW-1185">Reference proteome</keyword>
<feature type="compositionally biased region" description="Acidic residues" evidence="2">
    <location>
        <begin position="94"/>
        <end position="104"/>
    </location>
</feature>
<feature type="region of interest" description="Disordered" evidence="2">
    <location>
        <begin position="230"/>
        <end position="266"/>
    </location>
</feature>
<accession>C1EAS6</accession>
<proteinExistence type="predicted"/>
<dbReference type="AlphaFoldDB" id="C1EAS6"/>
<feature type="compositionally biased region" description="Basic residues" evidence="2">
    <location>
        <begin position="72"/>
        <end position="82"/>
    </location>
</feature>
<gene>
    <name evidence="3" type="ORF">MICPUN_60180</name>
</gene>
<organism evidence="3 4">
    <name type="scientific">Micromonas commoda (strain RCC299 / NOUM17 / CCMP2709)</name>
    <name type="common">Picoplanktonic green alga</name>
    <dbReference type="NCBI Taxonomy" id="296587"/>
    <lineage>
        <taxon>Eukaryota</taxon>
        <taxon>Viridiplantae</taxon>
        <taxon>Chlorophyta</taxon>
        <taxon>Mamiellophyceae</taxon>
        <taxon>Mamiellales</taxon>
        <taxon>Mamiellaceae</taxon>
        <taxon>Micromonas</taxon>
    </lineage>
</organism>
<feature type="region of interest" description="Disordered" evidence="2">
    <location>
        <begin position="1"/>
        <end position="195"/>
    </location>
</feature>
<dbReference type="InParanoid" id="C1EAS6"/>
<sequence>MSGRSMRQRAPVSYKAGDMNQAKTPSWLTKTMVNAPEPERKRKPKEPPVDAAKLAKKLQNIADNDGKENKPGKSKPGRKKLVKKSEMIVATDDAAPDTDDDMDDVPIGRAFALPAPKPKPAKEGKMREKTVKERKLSEKGKQPGRKATAMGKAANIAAAGLKRPAKQFEIDEEPSSRGSKKVPAGGRPAKRQARAALEDRFAAVKTPKPSRSPNVLDDTDVVATRWPSMANLTGSGDVSPLDDDFFAEKPKGKSKKGASKGADGKPVSRFAQMARAAEAAAEHAKSVIGARGERLPAGKPDGAWSSAYRTLQAAHVKLQTKYEKLKETKLADMVGVAEQYQSEIAEHGAKAEELINHFRAETDRYRELAANAEVMQERVFELERESSELKETLLAYQGKILRMEQDAAADADRRGAEVDAESSGRFWGSEELEAFTGLRWEKQETGVHRFTHAATGFCFQLAAAEPEEEEEDAATPVGGGGGDRRRSEVMAARGGEPAAEDVAYEPILFGDAEGYLPGYLAEAIEFERGEMPEFVGRMLGVLNQVAAERARGR</sequence>
<evidence type="ECO:0000313" key="4">
    <source>
        <dbReference type="Proteomes" id="UP000002009"/>
    </source>
</evidence>
<evidence type="ECO:0000256" key="1">
    <source>
        <dbReference type="SAM" id="Coils"/>
    </source>
</evidence>
<evidence type="ECO:0008006" key="5">
    <source>
        <dbReference type="Google" id="ProtNLM"/>
    </source>
</evidence>
<feature type="coiled-coil region" evidence="1">
    <location>
        <begin position="308"/>
        <end position="392"/>
    </location>
</feature>
<dbReference type="OrthoDB" id="498718at2759"/>
<feature type="region of interest" description="Disordered" evidence="2">
    <location>
        <begin position="465"/>
        <end position="487"/>
    </location>
</feature>
<dbReference type="OMA" id="HHFTHIG"/>
<keyword evidence="1" id="KW-0175">Coiled coil</keyword>
<evidence type="ECO:0000313" key="3">
    <source>
        <dbReference type="EMBL" id="ACO64911.1"/>
    </source>
</evidence>
<protein>
    <recommendedName>
        <fullName evidence="5">Monopolin complex subunit Csm1/Pcs1 C-terminal domain-containing protein</fullName>
    </recommendedName>
</protein>